<gene>
    <name evidence="12" type="ORF">BE17_08520</name>
</gene>
<evidence type="ECO:0000256" key="6">
    <source>
        <dbReference type="ARBA" id="ARBA00022801"/>
    </source>
</evidence>
<feature type="domain" description="Nudix hydrolase" evidence="11">
    <location>
        <begin position="138"/>
        <end position="261"/>
    </location>
</feature>
<evidence type="ECO:0000313" key="13">
    <source>
        <dbReference type="Proteomes" id="UP000075635"/>
    </source>
</evidence>
<comment type="caution">
    <text evidence="12">The sequence shown here is derived from an EMBL/GenBank/DDBJ whole genome shotgun (WGS) entry which is preliminary data.</text>
</comment>
<dbReference type="InterPro" id="IPR049734">
    <property type="entry name" value="NudC-like_C"/>
</dbReference>
<dbReference type="GO" id="GO:0005829">
    <property type="term" value="C:cytosol"/>
    <property type="evidence" value="ECO:0007669"/>
    <property type="project" value="TreeGrafter"/>
</dbReference>
<organism evidence="12 13">
    <name type="scientific">Sorangium cellulosum</name>
    <name type="common">Polyangium cellulosum</name>
    <dbReference type="NCBI Taxonomy" id="56"/>
    <lineage>
        <taxon>Bacteria</taxon>
        <taxon>Pseudomonadati</taxon>
        <taxon>Myxococcota</taxon>
        <taxon>Polyangia</taxon>
        <taxon>Polyangiales</taxon>
        <taxon>Polyangiaceae</taxon>
        <taxon>Sorangium</taxon>
    </lineage>
</organism>
<dbReference type="PANTHER" id="PTHR42904">
    <property type="entry name" value="NUDIX HYDROLASE, NUDC SUBFAMILY"/>
    <property type="match status" value="1"/>
</dbReference>
<proteinExistence type="inferred from homology"/>
<evidence type="ECO:0000313" key="12">
    <source>
        <dbReference type="EMBL" id="KYF74385.1"/>
    </source>
</evidence>
<evidence type="ECO:0000256" key="9">
    <source>
        <dbReference type="ARBA" id="ARBA00023679"/>
    </source>
</evidence>
<dbReference type="InterPro" id="IPR050241">
    <property type="entry name" value="NAD-cap_RNA_hydrolase_NudC"/>
</dbReference>
<evidence type="ECO:0000256" key="7">
    <source>
        <dbReference type="ARBA" id="ARBA00022842"/>
    </source>
</evidence>
<dbReference type="Pfam" id="PF00293">
    <property type="entry name" value="NUDIX"/>
    <property type="match status" value="1"/>
</dbReference>
<dbReference type="Gene3D" id="3.90.79.10">
    <property type="entry name" value="Nucleoside Triphosphate Pyrophosphohydrolase"/>
    <property type="match status" value="1"/>
</dbReference>
<evidence type="ECO:0000256" key="10">
    <source>
        <dbReference type="SAM" id="MobiDB-lite"/>
    </source>
</evidence>
<dbReference type="Gene3D" id="3.90.79.20">
    <property type="match status" value="1"/>
</dbReference>
<evidence type="ECO:0000256" key="8">
    <source>
        <dbReference type="ARBA" id="ARBA00023027"/>
    </source>
</evidence>
<dbReference type="InterPro" id="IPR000086">
    <property type="entry name" value="NUDIX_hydrolase_dom"/>
</dbReference>
<evidence type="ECO:0000256" key="1">
    <source>
        <dbReference type="ARBA" id="ARBA00001946"/>
    </source>
</evidence>
<dbReference type="InterPro" id="IPR020084">
    <property type="entry name" value="NUDIX_hydrolase_CS"/>
</dbReference>
<dbReference type="PROSITE" id="PS00893">
    <property type="entry name" value="NUDIX_BOX"/>
    <property type="match status" value="1"/>
</dbReference>
<evidence type="ECO:0000256" key="4">
    <source>
        <dbReference type="ARBA" id="ARBA00012381"/>
    </source>
</evidence>
<evidence type="ECO:0000256" key="3">
    <source>
        <dbReference type="ARBA" id="ARBA00009595"/>
    </source>
</evidence>
<keyword evidence="5" id="KW-0479">Metal-binding</keyword>
<dbReference type="GO" id="GO:0019677">
    <property type="term" value="P:NAD+ catabolic process"/>
    <property type="evidence" value="ECO:0007669"/>
    <property type="project" value="TreeGrafter"/>
</dbReference>
<dbReference type="GO" id="GO:0046872">
    <property type="term" value="F:metal ion binding"/>
    <property type="evidence" value="ECO:0007669"/>
    <property type="project" value="UniProtKB-KW"/>
</dbReference>
<dbReference type="PANTHER" id="PTHR42904:SF6">
    <property type="entry name" value="NAD-CAPPED RNA HYDROLASE NUDT12"/>
    <property type="match status" value="1"/>
</dbReference>
<dbReference type="EC" id="3.6.1.22" evidence="4"/>
<comment type="similarity">
    <text evidence="3">Belongs to the Nudix hydrolase family. NudC subfamily.</text>
</comment>
<dbReference type="SUPFAM" id="SSF55811">
    <property type="entry name" value="Nudix"/>
    <property type="match status" value="1"/>
</dbReference>
<dbReference type="InterPro" id="IPR015375">
    <property type="entry name" value="NADH_PPase-like_N"/>
</dbReference>
<dbReference type="PROSITE" id="PS51462">
    <property type="entry name" value="NUDIX"/>
    <property type="match status" value="1"/>
</dbReference>
<keyword evidence="7" id="KW-0460">Magnesium</keyword>
<dbReference type="GO" id="GO:0035529">
    <property type="term" value="F:NADH pyrophosphatase activity"/>
    <property type="evidence" value="ECO:0007669"/>
    <property type="project" value="TreeGrafter"/>
</dbReference>
<reference evidence="12 13" key="1">
    <citation type="submission" date="2014-02" db="EMBL/GenBank/DDBJ databases">
        <title>The small core and large imbalanced accessory genome model reveals a collaborative survival strategy of Sorangium cellulosum strains in nature.</title>
        <authorList>
            <person name="Han K."/>
            <person name="Peng R."/>
            <person name="Blom J."/>
            <person name="Li Y.-Z."/>
        </authorList>
    </citation>
    <scope>NUCLEOTIDE SEQUENCE [LARGE SCALE GENOMIC DNA]</scope>
    <source>
        <strain evidence="12 13">So0011-07</strain>
    </source>
</reference>
<comment type="catalytic activity">
    <reaction evidence="9">
        <text>a 5'-end NAD(+)-phospho-ribonucleoside in mRNA + H2O = a 5'-end phospho-adenosine-phospho-ribonucleoside in mRNA + beta-nicotinamide D-ribonucleotide + 2 H(+)</text>
        <dbReference type="Rhea" id="RHEA:60876"/>
        <dbReference type="Rhea" id="RHEA-COMP:15698"/>
        <dbReference type="Rhea" id="RHEA-COMP:15719"/>
        <dbReference type="ChEBI" id="CHEBI:14649"/>
        <dbReference type="ChEBI" id="CHEBI:15377"/>
        <dbReference type="ChEBI" id="CHEBI:15378"/>
        <dbReference type="ChEBI" id="CHEBI:144029"/>
        <dbReference type="ChEBI" id="CHEBI:144051"/>
    </reaction>
    <physiologicalReaction direction="left-to-right" evidence="9">
        <dbReference type="Rhea" id="RHEA:60877"/>
    </physiologicalReaction>
</comment>
<feature type="region of interest" description="Disordered" evidence="10">
    <location>
        <begin position="107"/>
        <end position="126"/>
    </location>
</feature>
<evidence type="ECO:0000256" key="5">
    <source>
        <dbReference type="ARBA" id="ARBA00022723"/>
    </source>
</evidence>
<comment type="cofactor">
    <cofactor evidence="1">
        <name>Mg(2+)</name>
        <dbReference type="ChEBI" id="CHEBI:18420"/>
    </cofactor>
</comment>
<accession>A0A150R2D0</accession>
<dbReference type="EMBL" id="JEMB01003281">
    <property type="protein sequence ID" value="KYF74385.1"/>
    <property type="molecule type" value="Genomic_DNA"/>
</dbReference>
<dbReference type="CDD" id="cd03429">
    <property type="entry name" value="NUDIX_NADH_pyrophosphatase_Nudt13"/>
    <property type="match status" value="1"/>
</dbReference>
<keyword evidence="6" id="KW-0378">Hydrolase</keyword>
<comment type="cofactor">
    <cofactor evidence="2">
        <name>Zn(2+)</name>
        <dbReference type="ChEBI" id="CHEBI:29105"/>
    </cofactor>
</comment>
<evidence type="ECO:0000259" key="11">
    <source>
        <dbReference type="PROSITE" id="PS51462"/>
    </source>
</evidence>
<sequence>MTTNDELVVIVRELDVVVERAGGLFLGRRDALPPFADSPVFLGRFEDRGWYAARARRDVELPAELAFASVRSLFSELPEPTLHILGLALAGVEFAETHRHCGRCGTATEPGAAAPDGREPSAGAQTRRCPSCGLSAHPRIAPAVIVLVEREDRVLLARSARFPPGRFSAVAGFVEIGESLEQAAAREVGEEVGVQIRDLKYFGSQPWPFGRSLMIGFSATYAGGSLTPDGHEIVEAGWFSRDRLPDLPPKVSIARRLIDAFVARSTPRA</sequence>
<dbReference type="NCBIfam" id="NF001299">
    <property type="entry name" value="PRK00241.1"/>
    <property type="match status" value="1"/>
</dbReference>
<evidence type="ECO:0000256" key="2">
    <source>
        <dbReference type="ARBA" id="ARBA00001947"/>
    </source>
</evidence>
<dbReference type="Pfam" id="PF09296">
    <property type="entry name" value="NUDIX-like"/>
    <property type="match status" value="1"/>
</dbReference>
<protein>
    <recommendedName>
        <fullName evidence="4">NAD(+) diphosphatase</fullName>
        <ecNumber evidence="4">3.6.1.22</ecNumber>
    </recommendedName>
</protein>
<dbReference type="GO" id="GO:0006742">
    <property type="term" value="P:NADP+ catabolic process"/>
    <property type="evidence" value="ECO:0007669"/>
    <property type="project" value="TreeGrafter"/>
</dbReference>
<dbReference type="InterPro" id="IPR015797">
    <property type="entry name" value="NUDIX_hydrolase-like_dom_sf"/>
</dbReference>
<dbReference type="Proteomes" id="UP000075635">
    <property type="component" value="Unassembled WGS sequence"/>
</dbReference>
<dbReference type="AlphaFoldDB" id="A0A150R2D0"/>
<keyword evidence="8" id="KW-0520">NAD</keyword>
<name>A0A150R2D0_SORCE</name>